<dbReference type="EMBL" id="JABXJJ020000011">
    <property type="protein sequence ID" value="MDI5969665.1"/>
    <property type="molecule type" value="Genomic_DNA"/>
</dbReference>
<keyword evidence="1" id="KW-1133">Transmembrane helix</keyword>
<keyword evidence="1" id="KW-0472">Membrane</keyword>
<name>A0AA90H6G6_9ACTN</name>
<evidence type="ECO:0000256" key="1">
    <source>
        <dbReference type="SAM" id="Phobius"/>
    </source>
</evidence>
<organism evidence="2">
    <name type="scientific">Streptantibioticus silvisoli</name>
    <dbReference type="NCBI Taxonomy" id="2705255"/>
    <lineage>
        <taxon>Bacteria</taxon>
        <taxon>Bacillati</taxon>
        <taxon>Actinomycetota</taxon>
        <taxon>Actinomycetes</taxon>
        <taxon>Kitasatosporales</taxon>
        <taxon>Streptomycetaceae</taxon>
        <taxon>Streptantibioticus</taxon>
    </lineage>
</organism>
<gene>
    <name evidence="2" type="ORF">POF50_009990</name>
</gene>
<protein>
    <submittedName>
        <fullName evidence="2">Uncharacterized protein</fullName>
    </submittedName>
</protein>
<feature type="transmembrane region" description="Helical" evidence="1">
    <location>
        <begin position="129"/>
        <end position="148"/>
    </location>
</feature>
<dbReference type="AlphaFoldDB" id="A0AA90H6G6"/>
<proteinExistence type="predicted"/>
<feature type="transmembrane region" description="Helical" evidence="1">
    <location>
        <begin position="96"/>
        <end position="117"/>
    </location>
</feature>
<keyword evidence="1" id="KW-0812">Transmembrane</keyword>
<comment type="caution">
    <text evidence="2">The sequence shown here is derived from an EMBL/GenBank/DDBJ whole genome shotgun (WGS) entry which is preliminary data.</text>
</comment>
<sequence>MKRTEEISRAGKRQLAVASATLGPWRSAAVVGGLGTAVAVGADLLGGHFGLRLLASSLSLGLLLLFAVGGAGAVVGDPGAEPRDRRIRRWARDHPWQVGAIPAGAMLVSDVVIREVLTPGALFGNIWDGLWRAALVAAVVGVVGSVAASHRRGNG</sequence>
<feature type="transmembrane region" description="Helical" evidence="1">
    <location>
        <begin position="53"/>
        <end position="75"/>
    </location>
</feature>
<evidence type="ECO:0000313" key="2">
    <source>
        <dbReference type="EMBL" id="MDI5969665.1"/>
    </source>
</evidence>
<reference evidence="2" key="1">
    <citation type="submission" date="2023-05" db="EMBL/GenBank/DDBJ databases">
        <title>Streptantibioticus silvisoli sp. nov., acidotolerant actinomycetes 1 from pine litter.</title>
        <authorList>
            <person name="Swiecimska M."/>
            <person name="Golinska P."/>
            <person name="Sangal V."/>
            <person name="Wachnowicz B."/>
            <person name="Goodfellow M."/>
        </authorList>
    </citation>
    <scope>NUCLEOTIDE SEQUENCE</scope>
    <source>
        <strain evidence="2">SL13</strain>
    </source>
</reference>
<accession>A0AA90H6G6</accession>
<dbReference type="RefSeq" id="WP_271318660.1">
    <property type="nucleotide sequence ID" value="NZ_JABXJJ020000011.1"/>
</dbReference>